<dbReference type="InterPro" id="IPR013078">
    <property type="entry name" value="His_Pase_superF_clade-1"/>
</dbReference>
<feature type="binding site" evidence="3">
    <location>
        <begin position="7"/>
        <end position="14"/>
    </location>
    <ligand>
        <name>substrate</name>
    </ligand>
</feature>
<accession>A0A1H6QYG3</accession>
<dbReference type="SUPFAM" id="SSF53254">
    <property type="entry name" value="Phosphoglycerate mutase-like"/>
    <property type="match status" value="1"/>
</dbReference>
<evidence type="ECO:0000313" key="5">
    <source>
        <dbReference type="Proteomes" id="UP000183028"/>
    </source>
</evidence>
<dbReference type="eggNOG" id="COG0406">
    <property type="taxonomic scope" value="Bacteria"/>
</dbReference>
<protein>
    <submittedName>
        <fullName evidence="4">Probable phosphoglycerate mutase</fullName>
    </submittedName>
</protein>
<dbReference type="EMBL" id="FNYK01000004">
    <property type="protein sequence ID" value="SEI44002.1"/>
    <property type="molecule type" value="Genomic_DNA"/>
</dbReference>
<dbReference type="RefSeq" id="WP_033163814.1">
    <property type="nucleotide sequence ID" value="NZ_CACVTN010000026.1"/>
</dbReference>
<dbReference type="GO" id="GO:0045820">
    <property type="term" value="P:negative regulation of glycolytic process"/>
    <property type="evidence" value="ECO:0007669"/>
    <property type="project" value="TreeGrafter"/>
</dbReference>
<gene>
    <name evidence="4" type="ORF">SAMN04487834_100423</name>
</gene>
<dbReference type="InterPro" id="IPR029033">
    <property type="entry name" value="His_PPase_superfam"/>
</dbReference>
<name>A0A1H6QYG3_9FIRM</name>
<dbReference type="InterPro" id="IPR051695">
    <property type="entry name" value="Phosphoglycerate_Mutase"/>
</dbReference>
<dbReference type="PANTHER" id="PTHR46517:SF1">
    <property type="entry name" value="FRUCTOSE-2,6-BISPHOSPHATASE TIGAR"/>
    <property type="match status" value="1"/>
</dbReference>
<sequence length="195" mass="22501">MKLLLIRHGKTYFNELDLTQGWCDSPLSEIGMSQAKALAQKIKDIAIDEAYSSTSERAYDTLEIALNNPFMTIKRDRRLKELNFGYFEGQPNALKGKMVKEDFRNIETSCDYRKFHGEKLADVVERHLDFLQEVVSDEDRTIAIGGHGLSLTALTHHLCEEQLQKEFPDFRFLGNACAVYMEYKNHQYSVLNIIE</sequence>
<evidence type="ECO:0000313" key="4">
    <source>
        <dbReference type="EMBL" id="SEI44002.1"/>
    </source>
</evidence>
<dbReference type="STRING" id="322505.SAMN04487836_10210"/>
<dbReference type="GO" id="GO:0043456">
    <property type="term" value="P:regulation of pentose-phosphate shunt"/>
    <property type="evidence" value="ECO:0007669"/>
    <property type="project" value="TreeGrafter"/>
</dbReference>
<dbReference type="PANTHER" id="PTHR46517">
    <property type="entry name" value="FRUCTOSE-2,6-BISPHOSPHATASE TIGAR"/>
    <property type="match status" value="1"/>
</dbReference>
<dbReference type="AlphaFoldDB" id="A0A1H6QYG3"/>
<keyword evidence="1" id="KW-0378">Hydrolase</keyword>
<dbReference type="Gene3D" id="3.40.50.1240">
    <property type="entry name" value="Phosphoglycerate mutase-like"/>
    <property type="match status" value="1"/>
</dbReference>
<feature type="active site" description="Tele-phosphohistidine intermediate" evidence="2">
    <location>
        <position position="8"/>
    </location>
</feature>
<evidence type="ECO:0000256" key="2">
    <source>
        <dbReference type="PIRSR" id="PIRSR613078-1"/>
    </source>
</evidence>
<reference evidence="5" key="1">
    <citation type="submission" date="2016-10" db="EMBL/GenBank/DDBJ databases">
        <authorList>
            <person name="Varghese N."/>
        </authorList>
    </citation>
    <scope>NUCLEOTIDE SEQUENCE [LARGE SCALE GENOMIC DNA]</scope>
    <source>
        <strain evidence="5">DSM 20406</strain>
    </source>
</reference>
<dbReference type="OrthoDB" id="4131070at2"/>
<dbReference type="Proteomes" id="UP000183028">
    <property type="component" value="Unassembled WGS sequence"/>
</dbReference>
<evidence type="ECO:0000256" key="1">
    <source>
        <dbReference type="ARBA" id="ARBA00022801"/>
    </source>
</evidence>
<proteinExistence type="predicted"/>
<dbReference type="SMART" id="SM00855">
    <property type="entry name" value="PGAM"/>
    <property type="match status" value="1"/>
</dbReference>
<organism evidence="4 5">
    <name type="scientific">Sharpea azabuensis</name>
    <dbReference type="NCBI Taxonomy" id="322505"/>
    <lineage>
        <taxon>Bacteria</taxon>
        <taxon>Bacillati</taxon>
        <taxon>Bacillota</taxon>
        <taxon>Erysipelotrichia</taxon>
        <taxon>Erysipelotrichales</taxon>
        <taxon>Coprobacillaceae</taxon>
        <taxon>Sharpea</taxon>
    </lineage>
</organism>
<dbReference type="GO" id="GO:0005829">
    <property type="term" value="C:cytosol"/>
    <property type="evidence" value="ECO:0007669"/>
    <property type="project" value="TreeGrafter"/>
</dbReference>
<dbReference type="GeneID" id="54121217"/>
<dbReference type="GO" id="GO:0004331">
    <property type="term" value="F:fructose-2,6-bisphosphate 2-phosphatase activity"/>
    <property type="evidence" value="ECO:0007669"/>
    <property type="project" value="TreeGrafter"/>
</dbReference>
<keyword evidence="5" id="KW-1185">Reference proteome</keyword>
<feature type="active site" description="Proton donor/acceptor" evidence="2">
    <location>
        <position position="81"/>
    </location>
</feature>
<dbReference type="CDD" id="cd07067">
    <property type="entry name" value="HP_PGM_like"/>
    <property type="match status" value="1"/>
</dbReference>
<evidence type="ECO:0000256" key="3">
    <source>
        <dbReference type="PIRSR" id="PIRSR613078-2"/>
    </source>
</evidence>
<feature type="binding site" evidence="3">
    <location>
        <position position="57"/>
    </location>
    <ligand>
        <name>substrate</name>
    </ligand>
</feature>
<dbReference type="Pfam" id="PF00300">
    <property type="entry name" value="His_Phos_1"/>
    <property type="match status" value="1"/>
</dbReference>